<dbReference type="Gene3D" id="2.80.10.50">
    <property type="match status" value="3"/>
</dbReference>
<dbReference type="eggNOG" id="COG2273">
    <property type="taxonomic scope" value="Bacteria"/>
</dbReference>
<dbReference type="InterPro" id="IPR012334">
    <property type="entry name" value="Pectin_lyas_fold"/>
</dbReference>
<name>W0V1T0_9BURK</name>
<reference evidence="3 4" key="1">
    <citation type="journal article" date="2015" name="Genome Announc.">
        <title>Genome Sequence of Mushroom Soft-Rot Pathogen Janthinobacterium agaricidamnosum.</title>
        <authorList>
            <person name="Graupner K."/>
            <person name="Lackner G."/>
            <person name="Hertweck C."/>
        </authorList>
    </citation>
    <scope>NUCLEOTIDE SEQUENCE [LARGE SCALE GENOMIC DNA]</scope>
    <source>
        <strain evidence="4">NBRC 102515 / DSM 9628</strain>
    </source>
</reference>
<dbReference type="InterPro" id="IPR059186">
    <property type="entry name" value="SACTE_4363"/>
</dbReference>
<dbReference type="InterPro" id="IPR000772">
    <property type="entry name" value="Ricin_B_lectin"/>
</dbReference>
<dbReference type="OrthoDB" id="2479530at2"/>
<dbReference type="STRING" id="1349767.GJA_2149"/>
<dbReference type="SUPFAM" id="SSF50370">
    <property type="entry name" value="Ricin B-like lectins"/>
    <property type="match status" value="1"/>
</dbReference>
<dbReference type="HOGENOM" id="CLU_013797_0_0_4"/>
<dbReference type="CDD" id="cd23669">
    <property type="entry name" value="GH55_SacteLam55A-like"/>
    <property type="match status" value="1"/>
</dbReference>
<evidence type="ECO:0000259" key="2">
    <source>
        <dbReference type="SMART" id="SM00458"/>
    </source>
</evidence>
<sequence>MKTTIGKFLAFCALGGMLAACGGSDSGGGGSKVLAQSNAQQADAALAAITPGGVYTLVNPNSGKALQPAGGASADGTVTQIFTANGTAAQQWQIVSNANGTYTLLNQNGGKALDVLGAATPDSSPVGIYASNGTGAQQWQINANADGTHTLINQNSGKALHVSNSGTANGSAVQIFTSNGSAAQKWQLTPAAGGAAPDFGPNVLIFDPSMSAATIQAKVDQVYGQQRTNQFGNERYALLFKPGTYSTAVNVGFYTHVAGLGLSPDDTHINGGTIQVDASWFGGNATQNFWRSVENISLTPSGGTSMWAVSQAAPMRRMHIKGNLALADNGGWSSGGFMSDSLIDGTVNSQSQQQWLSRNSKWGNWVSAVWNMVFVGSVNAPASTFPNPPNTTIALTPQVREKPFLTVDGAGNYSVFVPALRTNSQGITWTNGVGPGQSLPISQFYIARANTDTAATLNAALSQGKHLLLTPGIYKLNDTLRVNNANTVVLGLGLATLTPTTGLSAMNVADVDGVSIAGVLFDAGVNNSPVLLDVGPVGSNASHAANPTVLFDTFFRVGGAEPGKATISLRINSRHVIGDNLWIWRADHGREGVVNHGWTINPADNGLTVNGADVTIYGLAVEHYQKYQTLWNGERGKVYFYQSEAPYDVPNQNAWMDGSRNGYASYKVADHVTSHQAWGVGVYCYFNVNPSIKLHNAFEVPASGLNGAMMHNMTTVSLGGVGEITHILNGLGDTVNPAQNNAVLVQ</sequence>
<evidence type="ECO:0000256" key="1">
    <source>
        <dbReference type="SAM" id="SignalP"/>
    </source>
</evidence>
<dbReference type="PROSITE" id="PS50231">
    <property type="entry name" value="RICIN_B_LECTIN"/>
    <property type="match status" value="1"/>
</dbReference>
<keyword evidence="1" id="KW-0732">Signal</keyword>
<gene>
    <name evidence="3" type="ORF">GJA_2149</name>
</gene>
<dbReference type="PROSITE" id="PS51257">
    <property type="entry name" value="PROKAR_LIPOPROTEIN"/>
    <property type="match status" value="1"/>
</dbReference>
<dbReference type="EMBL" id="HG322949">
    <property type="protein sequence ID" value="CDG82784.1"/>
    <property type="molecule type" value="Genomic_DNA"/>
</dbReference>
<dbReference type="InterPro" id="IPR035992">
    <property type="entry name" value="Ricin_B-like_lectins"/>
</dbReference>
<protein>
    <submittedName>
        <fullName evidence="3">Ricin-type beta-trefoil lectin domain protein</fullName>
    </submittedName>
</protein>
<dbReference type="Proteomes" id="UP000027604">
    <property type="component" value="Chromosome I"/>
</dbReference>
<dbReference type="CDD" id="cd00161">
    <property type="entry name" value="beta-trefoil_Ricin-like"/>
    <property type="match status" value="1"/>
</dbReference>
<keyword evidence="4" id="KW-1185">Reference proteome</keyword>
<feature type="chain" id="PRO_5004797469" evidence="1">
    <location>
        <begin position="23"/>
        <end position="746"/>
    </location>
</feature>
<evidence type="ECO:0000313" key="3">
    <source>
        <dbReference type="EMBL" id="CDG82784.1"/>
    </source>
</evidence>
<dbReference type="KEGG" id="jag:GJA_2149"/>
<dbReference type="GO" id="GO:0030246">
    <property type="term" value="F:carbohydrate binding"/>
    <property type="evidence" value="ECO:0007669"/>
    <property type="project" value="UniProtKB-KW"/>
</dbReference>
<dbReference type="SMART" id="SM00458">
    <property type="entry name" value="RICIN"/>
    <property type="match status" value="1"/>
</dbReference>
<feature type="domain" description="Ricin B lectin" evidence="2">
    <location>
        <begin position="52"/>
        <end position="189"/>
    </location>
</feature>
<organism evidence="3 4">
    <name type="scientific">Janthinobacterium agaricidamnosum NBRC 102515 = DSM 9628</name>
    <dbReference type="NCBI Taxonomy" id="1349767"/>
    <lineage>
        <taxon>Bacteria</taxon>
        <taxon>Pseudomonadati</taxon>
        <taxon>Pseudomonadota</taxon>
        <taxon>Betaproteobacteria</taxon>
        <taxon>Burkholderiales</taxon>
        <taxon>Oxalobacteraceae</taxon>
        <taxon>Janthinobacterium</taxon>
    </lineage>
</organism>
<dbReference type="PATRIC" id="fig|1349767.4.peg.3909"/>
<accession>W0V1T0</accession>
<evidence type="ECO:0000313" key="4">
    <source>
        <dbReference type="Proteomes" id="UP000027604"/>
    </source>
</evidence>
<dbReference type="AlphaFoldDB" id="W0V1T0"/>
<dbReference type="Gene3D" id="2.160.20.10">
    <property type="entry name" value="Single-stranded right-handed beta-helix, Pectin lyase-like"/>
    <property type="match status" value="1"/>
</dbReference>
<proteinExistence type="predicted"/>
<dbReference type="RefSeq" id="WP_144241473.1">
    <property type="nucleotide sequence ID" value="NZ_BCTH01000028.1"/>
</dbReference>
<dbReference type="Pfam" id="PF14200">
    <property type="entry name" value="RicinB_lectin_2"/>
    <property type="match status" value="2"/>
</dbReference>
<feature type="signal peptide" evidence="1">
    <location>
        <begin position="1"/>
        <end position="22"/>
    </location>
</feature>
<keyword evidence="3" id="KW-0430">Lectin</keyword>